<proteinExistence type="predicted"/>
<dbReference type="Pfam" id="PF12680">
    <property type="entry name" value="SnoaL_2"/>
    <property type="match status" value="1"/>
</dbReference>
<comment type="caution">
    <text evidence="2">The sequence shown here is derived from an EMBL/GenBank/DDBJ whole genome shotgun (WGS) entry which is preliminary data.</text>
</comment>
<sequence>MSPDLDALLDWYAGLTPAGLDRIAQFYAADAYFKDPFNELQGHHDITRLYAHMFATLEQPHFRIVTRLQQGTQAFVTWDFDFGFRGRPYRVHGGTHFRFDDRGRITVHRDYWDAAEELLQKLPVVGAPLRWLRRRLALPAAAAG</sequence>
<reference evidence="2 3" key="1">
    <citation type="submission" date="2021-01" db="EMBL/GenBank/DDBJ databases">
        <title>Draft Genome Sequence and Polyhydroxyalkanoate Biosynthetic Potential of Jeongeupia naejangsanensis Type Strain DSM 24253.</title>
        <authorList>
            <person name="Turrini P."/>
            <person name="Artuso I."/>
            <person name="Lugli G.A."/>
            <person name="Frangipani E."/>
            <person name="Ventura M."/>
            <person name="Visca P."/>
        </authorList>
    </citation>
    <scope>NUCLEOTIDE SEQUENCE [LARGE SCALE GENOMIC DNA]</scope>
    <source>
        <strain evidence="2 3">DSM 24253</strain>
    </source>
</reference>
<keyword evidence="3" id="KW-1185">Reference proteome</keyword>
<evidence type="ECO:0000313" key="3">
    <source>
        <dbReference type="Proteomes" id="UP000809431"/>
    </source>
</evidence>
<name>A0ABS2BNQ5_9NEIS</name>
<evidence type="ECO:0000259" key="1">
    <source>
        <dbReference type="Pfam" id="PF12680"/>
    </source>
</evidence>
<dbReference type="Gene3D" id="3.10.450.50">
    <property type="match status" value="1"/>
</dbReference>
<protein>
    <submittedName>
        <fullName evidence="2">Nuclear transport factor 2 family protein</fullName>
    </submittedName>
</protein>
<gene>
    <name evidence="2" type="ORF">JMJ54_15590</name>
</gene>
<dbReference type="EMBL" id="JAESND010000009">
    <property type="protein sequence ID" value="MBM3117257.1"/>
    <property type="molecule type" value="Genomic_DNA"/>
</dbReference>
<dbReference type="RefSeq" id="WP_203539482.1">
    <property type="nucleotide sequence ID" value="NZ_JAESND010000009.1"/>
</dbReference>
<dbReference type="SUPFAM" id="SSF54427">
    <property type="entry name" value="NTF2-like"/>
    <property type="match status" value="1"/>
</dbReference>
<organism evidence="2 3">
    <name type="scientific">Jeongeupia naejangsanensis</name>
    <dbReference type="NCBI Taxonomy" id="613195"/>
    <lineage>
        <taxon>Bacteria</taxon>
        <taxon>Pseudomonadati</taxon>
        <taxon>Pseudomonadota</taxon>
        <taxon>Betaproteobacteria</taxon>
        <taxon>Neisseriales</taxon>
        <taxon>Chitinibacteraceae</taxon>
        <taxon>Jeongeupia</taxon>
    </lineage>
</organism>
<dbReference type="InterPro" id="IPR032710">
    <property type="entry name" value="NTF2-like_dom_sf"/>
</dbReference>
<dbReference type="Proteomes" id="UP000809431">
    <property type="component" value="Unassembled WGS sequence"/>
</dbReference>
<dbReference type="InterPro" id="IPR037401">
    <property type="entry name" value="SnoaL-like"/>
</dbReference>
<evidence type="ECO:0000313" key="2">
    <source>
        <dbReference type="EMBL" id="MBM3117257.1"/>
    </source>
</evidence>
<accession>A0ABS2BNQ5</accession>
<feature type="domain" description="SnoaL-like" evidence="1">
    <location>
        <begin position="10"/>
        <end position="108"/>
    </location>
</feature>